<dbReference type="Pfam" id="PF06800">
    <property type="entry name" value="Sugar_transport"/>
    <property type="match status" value="1"/>
</dbReference>
<dbReference type="Proteomes" id="UP001529423">
    <property type="component" value="Unassembled WGS sequence"/>
</dbReference>
<dbReference type="RefSeq" id="WP_289561213.1">
    <property type="nucleotide sequence ID" value="NZ_JAUDEO010000061.1"/>
</dbReference>
<keyword evidence="3" id="KW-0813">Transport</keyword>
<keyword evidence="6 8" id="KW-1133">Transmembrane helix</keyword>
<feature type="transmembrane region" description="Helical" evidence="8">
    <location>
        <begin position="277"/>
        <end position="295"/>
    </location>
</feature>
<feature type="transmembrane region" description="Helical" evidence="8">
    <location>
        <begin position="34"/>
        <end position="55"/>
    </location>
</feature>
<gene>
    <name evidence="9" type="ORF">QUW46_08380</name>
</gene>
<dbReference type="CDD" id="cd23110">
    <property type="entry name" value="GRP"/>
    <property type="match status" value="1"/>
</dbReference>
<feature type="transmembrane region" description="Helical" evidence="8">
    <location>
        <begin position="244"/>
        <end position="265"/>
    </location>
</feature>
<organism evidence="9 10">
    <name type="scientific">Limosilactobacillus panis</name>
    <dbReference type="NCBI Taxonomy" id="47493"/>
    <lineage>
        <taxon>Bacteria</taxon>
        <taxon>Bacillati</taxon>
        <taxon>Bacillota</taxon>
        <taxon>Bacilli</taxon>
        <taxon>Lactobacillales</taxon>
        <taxon>Lactobacillaceae</taxon>
        <taxon>Limosilactobacillus</taxon>
    </lineage>
</organism>
<keyword evidence="7 8" id="KW-0472">Membrane</keyword>
<dbReference type="PANTHER" id="PTHR16119">
    <property type="entry name" value="TRANSMEMBRANE PROTEIN 144"/>
    <property type="match status" value="1"/>
</dbReference>
<evidence type="ECO:0000313" key="9">
    <source>
        <dbReference type="EMBL" id="MDM8334582.1"/>
    </source>
</evidence>
<evidence type="ECO:0000313" key="10">
    <source>
        <dbReference type="Proteomes" id="UP001529423"/>
    </source>
</evidence>
<evidence type="ECO:0000256" key="5">
    <source>
        <dbReference type="ARBA" id="ARBA00022692"/>
    </source>
</evidence>
<keyword evidence="4 9" id="KW-0762">Sugar transport</keyword>
<evidence type="ECO:0000256" key="6">
    <source>
        <dbReference type="ARBA" id="ARBA00022989"/>
    </source>
</evidence>
<name>A0ABT7VPD6_9LACO</name>
<proteinExistence type="inferred from homology"/>
<evidence type="ECO:0000256" key="4">
    <source>
        <dbReference type="ARBA" id="ARBA00022597"/>
    </source>
</evidence>
<evidence type="ECO:0000256" key="2">
    <source>
        <dbReference type="ARBA" id="ARBA00006117"/>
    </source>
</evidence>
<feature type="transmembrane region" description="Helical" evidence="8">
    <location>
        <begin position="153"/>
        <end position="171"/>
    </location>
</feature>
<protein>
    <submittedName>
        <fullName evidence="9">GRP family sugar transporter</fullName>
    </submittedName>
</protein>
<comment type="subcellular location">
    <subcellularLocation>
        <location evidence="1">Cell membrane</location>
        <topology evidence="1">Multi-pass membrane protein</topology>
    </subcellularLocation>
</comment>
<feature type="transmembrane region" description="Helical" evidence="8">
    <location>
        <begin position="218"/>
        <end position="238"/>
    </location>
</feature>
<feature type="transmembrane region" description="Helical" evidence="8">
    <location>
        <begin position="67"/>
        <end position="87"/>
    </location>
</feature>
<reference evidence="9" key="1">
    <citation type="submission" date="2023-06" db="EMBL/GenBank/DDBJ databases">
        <title>Identification and characterization of horizontal gene transfer across gut microbiota members of farm animals based on homology search.</title>
        <authorList>
            <person name="Schwarzerova J."/>
            <person name="Nykrynova M."/>
            <person name="Jureckova K."/>
            <person name="Cejkova D."/>
            <person name="Rychlik I."/>
        </authorList>
    </citation>
    <scope>NUCLEOTIDE SEQUENCE</scope>
    <source>
        <strain evidence="9">105_WCHN</strain>
    </source>
</reference>
<comment type="caution">
    <text evidence="9">The sequence shown here is derived from an EMBL/GenBank/DDBJ whole genome shotgun (WGS) entry which is preliminary data.</text>
</comment>
<feature type="transmembrane region" description="Helical" evidence="8">
    <location>
        <begin position="6"/>
        <end position="22"/>
    </location>
</feature>
<sequence length="296" mass="31608">MFLTYLLALVPAVGWGVMPLITGKVGGSTVNQTFGIGAGATIVGLVAFAVAKLSGNPGAVVVSSQGFWISVLCGALWSTGQIGQFVSFKRMGVSNTMPLSTVFQLVGNSIIGVLFFGEWHSERALIIGFCALLIVILGALMTSITDQSTGKKVTIQNFLFLLITTFGYWVYSTFPKLPWLKDEKSLGIFLPEMIGILIGAVIYALASGNAKTFKQKEQYLNIFGGLSWGIAALAYIFAGRSLGTNVAFIFTQLNVVIATLGGILVLHERKTNREMGFTILGIIFVVCGSILTAFAH</sequence>
<keyword evidence="5 8" id="KW-0812">Transmembrane</keyword>
<evidence type="ECO:0000256" key="3">
    <source>
        <dbReference type="ARBA" id="ARBA00022448"/>
    </source>
</evidence>
<feature type="transmembrane region" description="Helical" evidence="8">
    <location>
        <begin position="99"/>
        <end position="117"/>
    </location>
</feature>
<dbReference type="EMBL" id="JAUDEO010000061">
    <property type="protein sequence ID" value="MDM8334582.1"/>
    <property type="molecule type" value="Genomic_DNA"/>
</dbReference>
<evidence type="ECO:0000256" key="1">
    <source>
        <dbReference type="ARBA" id="ARBA00004651"/>
    </source>
</evidence>
<dbReference type="InterPro" id="IPR010651">
    <property type="entry name" value="Sugar_transport"/>
</dbReference>
<reference evidence="9" key="2">
    <citation type="submission" date="2023-06" db="EMBL/GenBank/DDBJ databases">
        <authorList>
            <person name="Zeman M."/>
            <person name="Kubasova T."/>
            <person name="Jahodarova E."/>
            <person name="Nykrynova M."/>
            <person name="Rychlik I."/>
        </authorList>
    </citation>
    <scope>NUCLEOTIDE SEQUENCE</scope>
    <source>
        <strain evidence="9">105_WCHN</strain>
    </source>
</reference>
<evidence type="ECO:0000256" key="7">
    <source>
        <dbReference type="ARBA" id="ARBA00023136"/>
    </source>
</evidence>
<accession>A0ABT7VPD6</accession>
<comment type="similarity">
    <text evidence="2">Belongs to the GRP transporter (TC 2.A.7.5) family.</text>
</comment>
<feature type="transmembrane region" description="Helical" evidence="8">
    <location>
        <begin position="186"/>
        <end position="206"/>
    </location>
</feature>
<keyword evidence="10" id="KW-1185">Reference proteome</keyword>
<feature type="transmembrane region" description="Helical" evidence="8">
    <location>
        <begin position="123"/>
        <end position="141"/>
    </location>
</feature>
<dbReference type="PANTHER" id="PTHR16119:SF17">
    <property type="entry name" value="TRANSMEMBRANE PROTEIN 144"/>
    <property type="match status" value="1"/>
</dbReference>
<evidence type="ECO:0000256" key="8">
    <source>
        <dbReference type="SAM" id="Phobius"/>
    </source>
</evidence>